<dbReference type="AlphaFoldDB" id="A0A1A9QCL6"/>
<feature type="chain" id="PRO_5008394678" evidence="2">
    <location>
        <begin position="26"/>
        <end position="339"/>
    </location>
</feature>
<gene>
    <name evidence="3" type="ORF">A6V39_05245</name>
</gene>
<keyword evidence="2" id="KW-0732">Signal</keyword>
<feature type="compositionally biased region" description="Polar residues" evidence="1">
    <location>
        <begin position="125"/>
        <end position="138"/>
    </location>
</feature>
<dbReference type="STRING" id="432608.A6V39_05245"/>
<feature type="compositionally biased region" description="Polar residues" evidence="1">
    <location>
        <begin position="244"/>
        <end position="261"/>
    </location>
</feature>
<feature type="compositionally biased region" description="Basic and acidic residues" evidence="1">
    <location>
        <begin position="111"/>
        <end position="124"/>
    </location>
</feature>
<protein>
    <submittedName>
        <fullName evidence="3">Uncharacterized protein</fullName>
    </submittedName>
</protein>
<evidence type="ECO:0000313" key="4">
    <source>
        <dbReference type="Proteomes" id="UP000077623"/>
    </source>
</evidence>
<feature type="compositionally biased region" description="Basic and acidic residues" evidence="1">
    <location>
        <begin position="148"/>
        <end position="162"/>
    </location>
</feature>
<accession>A0A1A9QCL6</accession>
<sequence length="339" mass="36850">MLTFAKLLKVLLPVASVTSATLITASLVSFRKKNDNNQKQNSDILLIDFENPVKEFEERIIFYSEDGKGQGDVSLDKENAEKLKKHINNKQDLNKGLEKGGFVPDEVGESVPRENSDSKTEHNQTSKTSKPNLDNPNQEGEGALSQEQAHDSDDESIPKRDATPLQDEPQSLLTKDGSLVNEKSEETKESDPKLKNTGELNSDDSVDQSGQKVGKENQDDNLSSEDGQQGRDDDSSSELKESEGQVQLLESNPHSPTSSQAEEIRESNKSDGIPESNSAASSDLSLNENVGRKGGIDPSSNSGGVDSLNEEGLRELQELGEKLQASSEQLENILASLDA</sequence>
<feature type="compositionally biased region" description="Basic and acidic residues" evidence="1">
    <location>
        <begin position="228"/>
        <end position="243"/>
    </location>
</feature>
<dbReference type="Proteomes" id="UP000077623">
    <property type="component" value="Unassembled WGS sequence"/>
</dbReference>
<evidence type="ECO:0000256" key="1">
    <source>
        <dbReference type="SAM" id="MobiDB-lite"/>
    </source>
</evidence>
<evidence type="ECO:0000313" key="3">
    <source>
        <dbReference type="EMBL" id="OAL09834.1"/>
    </source>
</evidence>
<feature type="compositionally biased region" description="Low complexity" evidence="1">
    <location>
        <begin position="275"/>
        <end position="288"/>
    </location>
</feature>
<name>A0A1A9QCL6_9MOLU</name>
<feature type="compositionally biased region" description="Basic and acidic residues" evidence="1">
    <location>
        <begin position="311"/>
        <end position="321"/>
    </location>
</feature>
<feature type="signal peptide" evidence="2">
    <location>
        <begin position="1"/>
        <end position="25"/>
    </location>
</feature>
<reference evidence="4" key="1">
    <citation type="submission" date="2016-04" db="EMBL/GenBank/DDBJ databases">
        <authorList>
            <person name="Quiroz-Castaneda R.E."/>
            <person name="Martinez-Ocampo F."/>
        </authorList>
    </citation>
    <scope>NUCLEOTIDE SEQUENCE [LARGE SCALE GENOMIC DNA]</scope>
    <source>
        <strain evidence="4">INIFAP01</strain>
    </source>
</reference>
<organism evidence="3 4">
    <name type="scientific">Candidatus Mycoplasma haematobovis</name>
    <dbReference type="NCBI Taxonomy" id="432608"/>
    <lineage>
        <taxon>Bacteria</taxon>
        <taxon>Bacillati</taxon>
        <taxon>Mycoplasmatota</taxon>
        <taxon>Mollicutes</taxon>
        <taxon>Mycoplasmataceae</taxon>
        <taxon>Mycoplasma</taxon>
    </lineage>
</organism>
<dbReference type="EMBL" id="LWUJ01000014">
    <property type="protein sequence ID" value="OAL09834.1"/>
    <property type="molecule type" value="Genomic_DNA"/>
</dbReference>
<feature type="region of interest" description="Disordered" evidence="1">
    <location>
        <begin position="91"/>
        <end position="339"/>
    </location>
</feature>
<comment type="caution">
    <text evidence="3">The sequence shown here is derived from an EMBL/GenBank/DDBJ whole genome shotgun (WGS) entry which is preliminary data.</text>
</comment>
<evidence type="ECO:0000256" key="2">
    <source>
        <dbReference type="SAM" id="SignalP"/>
    </source>
</evidence>
<dbReference type="RefSeq" id="WP_187150687.1">
    <property type="nucleotide sequence ID" value="NZ_LWUJ01000014.1"/>
</dbReference>
<feature type="compositionally biased region" description="Basic and acidic residues" evidence="1">
    <location>
        <begin position="182"/>
        <end position="196"/>
    </location>
</feature>
<proteinExistence type="predicted"/>
<keyword evidence="4" id="KW-1185">Reference proteome</keyword>